<dbReference type="InterPro" id="IPR012334">
    <property type="entry name" value="Pectin_lyas_fold"/>
</dbReference>
<evidence type="ECO:0008006" key="3">
    <source>
        <dbReference type="Google" id="ProtNLM"/>
    </source>
</evidence>
<dbReference type="SUPFAM" id="SSF51126">
    <property type="entry name" value="Pectin lyase-like"/>
    <property type="match status" value="1"/>
</dbReference>
<dbReference type="Gene3D" id="2.160.20.10">
    <property type="entry name" value="Single-stranded right-handed beta-helix, Pectin lyase-like"/>
    <property type="match status" value="1"/>
</dbReference>
<evidence type="ECO:0000313" key="1">
    <source>
        <dbReference type="EMBL" id="MBE9070660.1"/>
    </source>
</evidence>
<dbReference type="EMBL" id="JADEXP010000492">
    <property type="protein sequence ID" value="MBE9070660.1"/>
    <property type="molecule type" value="Genomic_DNA"/>
</dbReference>
<gene>
    <name evidence="1" type="ORF">IQ260_28880</name>
</gene>
<reference evidence="1" key="1">
    <citation type="submission" date="2020-10" db="EMBL/GenBank/DDBJ databases">
        <authorList>
            <person name="Castelo-Branco R."/>
            <person name="Eusebio N."/>
            <person name="Adriana R."/>
            <person name="Vieira A."/>
            <person name="Brugerolle De Fraissinette N."/>
            <person name="Rezende De Castro R."/>
            <person name="Schneider M.P."/>
            <person name="Vasconcelos V."/>
            <person name="Leao P.N."/>
        </authorList>
    </citation>
    <scope>NUCLEOTIDE SEQUENCE</scope>
    <source>
        <strain evidence="1">LEGE 11479</strain>
    </source>
</reference>
<proteinExistence type="predicted"/>
<name>A0A929A071_LEPEC</name>
<dbReference type="Proteomes" id="UP000615026">
    <property type="component" value="Unassembled WGS sequence"/>
</dbReference>
<dbReference type="InterPro" id="IPR011050">
    <property type="entry name" value="Pectin_lyase_fold/virulence"/>
</dbReference>
<evidence type="ECO:0000313" key="2">
    <source>
        <dbReference type="Proteomes" id="UP000615026"/>
    </source>
</evidence>
<organism evidence="1 2">
    <name type="scientific">Leptolyngbya cf. ectocarpi LEGE 11479</name>
    <dbReference type="NCBI Taxonomy" id="1828722"/>
    <lineage>
        <taxon>Bacteria</taxon>
        <taxon>Bacillati</taxon>
        <taxon>Cyanobacteriota</taxon>
        <taxon>Cyanophyceae</taxon>
        <taxon>Leptolyngbyales</taxon>
        <taxon>Leptolyngbyaceae</taxon>
        <taxon>Leptolyngbya group</taxon>
        <taxon>Leptolyngbya</taxon>
    </lineage>
</organism>
<keyword evidence="2" id="KW-1185">Reference proteome</keyword>
<comment type="caution">
    <text evidence="1">The sequence shown here is derived from an EMBL/GenBank/DDBJ whole genome shotgun (WGS) entry which is preliminary data.</text>
</comment>
<accession>A0A929A071</accession>
<protein>
    <recommendedName>
        <fullName evidence="3">S-layer family protein</fullName>
    </recommendedName>
</protein>
<sequence length="315" mass="31405">MGSGSNESGNGGAITVSADGDIDIASTLRSSSSSNSSLDESGDGGSIALVSNFGDIEIANLSERFVDNSLISSFSYSVAGAAGNGGSTSVRAPKGSITGDGGRILTAAIAEASGVTDTGGNIYLEASSTISGLEILTLAGSGNSGDVNVQGRSESLTIDNLRLITSGRIEIADPNPTINQAPETITLNIDNLGQPGNTLIQNTGDIILNNVNIEASANGSQPAGGVTVTSPGQVTFTNSQITSNANSTGDAGTIRLDVGQLNLGNGGRIFAATSDSGNGGNVIINATDSVFLGEGVQDFEPVISVLTFPTKCSNP</sequence>
<dbReference type="RefSeq" id="WP_193996515.1">
    <property type="nucleotide sequence ID" value="NZ_JADEXP010000492.1"/>
</dbReference>
<dbReference type="AlphaFoldDB" id="A0A929A071"/>